<dbReference type="PATRIC" id="fig|1095729.3.peg.809"/>
<feature type="region of interest" description="Disordered" evidence="1">
    <location>
        <begin position="194"/>
        <end position="216"/>
    </location>
</feature>
<accession>I0SGY1</accession>
<evidence type="ECO:0000313" key="3">
    <source>
        <dbReference type="Proteomes" id="UP000003245"/>
    </source>
</evidence>
<protein>
    <submittedName>
        <fullName evidence="2">Uncharacterized protein</fullName>
    </submittedName>
</protein>
<feature type="compositionally biased region" description="Basic and acidic residues" evidence="1">
    <location>
        <begin position="12"/>
        <end position="23"/>
    </location>
</feature>
<gene>
    <name evidence="2" type="ORF">HMPREF1043_0022</name>
</gene>
<sequence>MVQVVDLTHPVSADDRGQARGDADQRDLHVLAPGCRGQLHGHGIEHLRRQLRVSLDAQRAQPLQVQQDLSVRVVLAHGDQARPGGAGQIRIQLDRPGLQGPHRAVLSGGHERGRQLRRTHQVQRDLLGRDAYQKQLGQGRAGLLGPAGQPSLHDVELVCLISFGDDLQLRLDLGMLCLGHRHLLARTPAPALHRPTCAQHTKQSRSGEGADPAQGGPLHLFGLRGLCLGPI</sequence>
<comment type="caution">
    <text evidence="2">The sequence shown here is derived from an EMBL/GenBank/DDBJ whole genome shotgun (WGS) entry which is preliminary data.</text>
</comment>
<reference evidence="2 3" key="1">
    <citation type="submission" date="2012-01" db="EMBL/GenBank/DDBJ databases">
        <authorList>
            <person name="Harkins D.M."/>
            <person name="Madupu R."/>
            <person name="Durkin A.S."/>
            <person name="Torralba M."/>
            <person name="Methe B."/>
            <person name="Sutton G.G."/>
            <person name="Nelson K.E."/>
        </authorList>
    </citation>
    <scope>NUCLEOTIDE SEQUENCE [LARGE SCALE GENOMIC DNA]</scope>
    <source>
        <strain evidence="2 3">CCUG 39159</strain>
    </source>
</reference>
<evidence type="ECO:0000256" key="1">
    <source>
        <dbReference type="SAM" id="MobiDB-lite"/>
    </source>
</evidence>
<dbReference type="AlphaFoldDB" id="I0SGY1"/>
<organism evidence="2 3">
    <name type="scientific">Streptococcus anginosus subsp. whileyi CCUG 39159</name>
    <dbReference type="NCBI Taxonomy" id="1095729"/>
    <lineage>
        <taxon>Bacteria</taxon>
        <taxon>Bacillati</taxon>
        <taxon>Bacillota</taxon>
        <taxon>Bacilli</taxon>
        <taxon>Lactobacillales</taxon>
        <taxon>Streptococcaceae</taxon>
        <taxon>Streptococcus</taxon>
        <taxon>Streptococcus anginosus group</taxon>
    </lineage>
</organism>
<evidence type="ECO:0000313" key="2">
    <source>
        <dbReference type="EMBL" id="EID22634.1"/>
    </source>
</evidence>
<proteinExistence type="predicted"/>
<name>I0SGY1_STRAP</name>
<dbReference type="Proteomes" id="UP000003245">
    <property type="component" value="Unassembled WGS sequence"/>
</dbReference>
<dbReference type="EMBL" id="AICP01000034">
    <property type="protein sequence ID" value="EID22634.1"/>
    <property type="molecule type" value="Genomic_DNA"/>
</dbReference>
<feature type="region of interest" description="Disordered" evidence="1">
    <location>
        <begin position="1"/>
        <end position="23"/>
    </location>
</feature>
<keyword evidence="3" id="KW-1185">Reference proteome</keyword>